<dbReference type="Gene3D" id="2.60.40.10">
    <property type="entry name" value="Immunoglobulins"/>
    <property type="match status" value="1"/>
</dbReference>
<dbReference type="GO" id="GO:0005615">
    <property type="term" value="C:extracellular space"/>
    <property type="evidence" value="ECO:0007669"/>
    <property type="project" value="TreeGrafter"/>
</dbReference>
<dbReference type="InterPro" id="IPR036179">
    <property type="entry name" value="Ig-like_dom_sf"/>
</dbReference>
<keyword evidence="4" id="KW-0472">Membrane</keyword>
<dbReference type="Ensembl" id="ENSCCRT00020121710.1">
    <property type="protein sequence ID" value="ENSCCRP00020111474.1"/>
    <property type="gene ID" value="ENSCCRG00020050650.1"/>
</dbReference>
<dbReference type="InterPro" id="IPR007110">
    <property type="entry name" value="Ig-like_dom"/>
</dbReference>
<dbReference type="InterPro" id="IPR003597">
    <property type="entry name" value="Ig_C1-set"/>
</dbReference>
<evidence type="ECO:0000256" key="4">
    <source>
        <dbReference type="SAM" id="Phobius"/>
    </source>
</evidence>
<dbReference type="Pfam" id="PF07654">
    <property type="entry name" value="C1-set"/>
    <property type="match status" value="1"/>
</dbReference>
<dbReference type="Proteomes" id="UP000694701">
    <property type="component" value="Unplaced"/>
</dbReference>
<feature type="transmembrane region" description="Helical" evidence="4">
    <location>
        <begin position="298"/>
        <end position="320"/>
    </location>
</feature>
<evidence type="ECO:0000256" key="5">
    <source>
        <dbReference type="SAM" id="SignalP"/>
    </source>
</evidence>
<dbReference type="GO" id="GO:0009897">
    <property type="term" value="C:external side of plasma membrane"/>
    <property type="evidence" value="ECO:0007669"/>
    <property type="project" value="TreeGrafter"/>
</dbReference>
<feature type="compositionally biased region" description="Polar residues" evidence="3">
    <location>
        <begin position="336"/>
        <end position="363"/>
    </location>
</feature>
<dbReference type="PROSITE" id="PS50835">
    <property type="entry name" value="IG_LIKE"/>
    <property type="match status" value="1"/>
</dbReference>
<feature type="domain" description="Ig-like" evidence="6">
    <location>
        <begin position="199"/>
        <end position="289"/>
    </location>
</feature>
<keyword evidence="1" id="KW-0325">Glycoprotein</keyword>
<dbReference type="InterPro" id="IPR050208">
    <property type="entry name" value="MHC_class-I_related"/>
</dbReference>
<protein>
    <recommendedName>
        <fullName evidence="6">Ig-like domain-containing protein</fullName>
    </recommendedName>
</protein>
<dbReference type="InterPro" id="IPR003006">
    <property type="entry name" value="Ig/MHC_CS"/>
</dbReference>
<proteinExistence type="predicted"/>
<dbReference type="PANTHER" id="PTHR16675">
    <property type="entry name" value="MHC CLASS I-RELATED"/>
    <property type="match status" value="1"/>
</dbReference>
<dbReference type="GO" id="GO:0006955">
    <property type="term" value="P:immune response"/>
    <property type="evidence" value="ECO:0007669"/>
    <property type="project" value="TreeGrafter"/>
</dbReference>
<evidence type="ECO:0000313" key="7">
    <source>
        <dbReference type="Ensembl" id="ENSCCRP00020111474.1"/>
    </source>
</evidence>
<dbReference type="SUPFAM" id="SSF54452">
    <property type="entry name" value="MHC antigen-recognition domain"/>
    <property type="match status" value="1"/>
</dbReference>
<dbReference type="InterPro" id="IPR013783">
    <property type="entry name" value="Ig-like_fold"/>
</dbReference>
<keyword evidence="4" id="KW-1133">Transmembrane helix</keyword>
<dbReference type="AlphaFoldDB" id="A0A8C2Q7K3"/>
<name>A0A8C2Q7K3_CYPCA</name>
<organism evidence="7 8">
    <name type="scientific">Cyprinus carpio</name>
    <name type="common">Common carp</name>
    <dbReference type="NCBI Taxonomy" id="7962"/>
    <lineage>
        <taxon>Eukaryota</taxon>
        <taxon>Metazoa</taxon>
        <taxon>Chordata</taxon>
        <taxon>Craniata</taxon>
        <taxon>Vertebrata</taxon>
        <taxon>Euteleostomi</taxon>
        <taxon>Actinopterygii</taxon>
        <taxon>Neopterygii</taxon>
        <taxon>Teleostei</taxon>
        <taxon>Ostariophysi</taxon>
        <taxon>Cypriniformes</taxon>
        <taxon>Cyprinidae</taxon>
        <taxon>Cyprininae</taxon>
        <taxon>Cyprinus</taxon>
    </lineage>
</organism>
<dbReference type="FunFam" id="3.30.500.10:FF:000007">
    <property type="entry name" value="Major histocompatibility complex class I LDA"/>
    <property type="match status" value="1"/>
</dbReference>
<evidence type="ECO:0000313" key="8">
    <source>
        <dbReference type="Proteomes" id="UP000694701"/>
    </source>
</evidence>
<sequence length="370" mass="41867">MDRIIVLLVLLTTSASNASHSLSLLSTYIEGETQFPKFSYTTTLDDITVGYYNSETYIPKGNVTNEDDVINSDYIKDVSNYMYYSFVRRSALFRQQHNLNDGRPLEVYQTLVVCELLDRDKPGKMIIKDAAGGCTTDELCYFNSNFTYTVTVNITQEVLKPHLEDFKQKYEIFYYPVCIDTLKNYLKKRQNEVNRKDKPEVKFIQKANSDSAGSRLSCLATGFYPRHINLTLFRDEQPVADHEITGGDLLPNDDGTYQMRKSLEVSAADKHTYTCSVTHLSLDNKLDITLETESFNSVILLVLIVLVVLVLVFGIGAIIYKCRTRKPDSVRIGYSAASTSKEQETATNNDLKLHGSTSSNNEKMSSDRSL</sequence>
<feature type="signal peptide" evidence="5">
    <location>
        <begin position="1"/>
        <end position="18"/>
    </location>
</feature>
<dbReference type="PANTHER" id="PTHR16675:SF191">
    <property type="entry name" value="CLASS I HISTOCOMPATIBILITY ANTIGEN, F10 ALPHA CHAIN-LIKE-RELATED"/>
    <property type="match status" value="1"/>
</dbReference>
<evidence type="ECO:0000259" key="6">
    <source>
        <dbReference type="PROSITE" id="PS50835"/>
    </source>
</evidence>
<dbReference type="SUPFAM" id="SSF48726">
    <property type="entry name" value="Immunoglobulin"/>
    <property type="match status" value="1"/>
</dbReference>
<keyword evidence="5" id="KW-0732">Signal</keyword>
<evidence type="ECO:0000256" key="1">
    <source>
        <dbReference type="ARBA" id="ARBA00023180"/>
    </source>
</evidence>
<dbReference type="Gene3D" id="3.30.500.10">
    <property type="entry name" value="MHC class I-like antigen recognition-like"/>
    <property type="match status" value="1"/>
</dbReference>
<dbReference type="PROSITE" id="PS00290">
    <property type="entry name" value="IG_MHC"/>
    <property type="match status" value="1"/>
</dbReference>
<dbReference type="SMART" id="SM00407">
    <property type="entry name" value="IGc1"/>
    <property type="match status" value="1"/>
</dbReference>
<keyword evidence="4" id="KW-0812">Transmembrane</keyword>
<reference evidence="7" key="1">
    <citation type="submission" date="2025-08" db="UniProtKB">
        <authorList>
            <consortium name="Ensembl"/>
        </authorList>
    </citation>
    <scope>IDENTIFICATION</scope>
</reference>
<dbReference type="InterPro" id="IPR037055">
    <property type="entry name" value="MHC_I-like_Ag-recog_sf"/>
</dbReference>
<accession>A0A8C2Q7K3</accession>
<feature type="region of interest" description="Disordered" evidence="3">
    <location>
        <begin position="336"/>
        <end position="370"/>
    </location>
</feature>
<keyword evidence="2" id="KW-0393">Immunoglobulin domain</keyword>
<feature type="chain" id="PRO_5034005778" description="Ig-like domain-containing protein" evidence="5">
    <location>
        <begin position="19"/>
        <end position="370"/>
    </location>
</feature>
<dbReference type="InterPro" id="IPR011162">
    <property type="entry name" value="MHC_I/II-like_Ag-recog"/>
</dbReference>
<evidence type="ECO:0000256" key="2">
    <source>
        <dbReference type="ARBA" id="ARBA00023319"/>
    </source>
</evidence>
<evidence type="ECO:0000256" key="3">
    <source>
        <dbReference type="SAM" id="MobiDB-lite"/>
    </source>
</evidence>